<evidence type="ECO:0000313" key="3">
    <source>
        <dbReference type="RefSeq" id="XP_010449113.1"/>
    </source>
</evidence>
<dbReference type="PANTHER" id="PTHR13359:SF3">
    <property type="entry name" value="COPPER ION-BINDING PROTEIN"/>
    <property type="match status" value="1"/>
</dbReference>
<dbReference type="InterPro" id="IPR039145">
    <property type="entry name" value="Ribosomal_mL40_metazoa/plant"/>
</dbReference>
<feature type="region of interest" description="Disordered" evidence="1">
    <location>
        <begin position="27"/>
        <end position="69"/>
    </location>
</feature>
<proteinExistence type="predicted"/>
<organism evidence="2 3">
    <name type="scientific">Camelina sativa</name>
    <name type="common">False flax</name>
    <name type="synonym">Myagrum sativum</name>
    <dbReference type="NCBI Taxonomy" id="90675"/>
    <lineage>
        <taxon>Eukaryota</taxon>
        <taxon>Viridiplantae</taxon>
        <taxon>Streptophyta</taxon>
        <taxon>Embryophyta</taxon>
        <taxon>Tracheophyta</taxon>
        <taxon>Spermatophyta</taxon>
        <taxon>Magnoliopsida</taxon>
        <taxon>eudicotyledons</taxon>
        <taxon>Gunneridae</taxon>
        <taxon>Pentapetalae</taxon>
        <taxon>rosids</taxon>
        <taxon>malvids</taxon>
        <taxon>Brassicales</taxon>
        <taxon>Brassicaceae</taxon>
        <taxon>Camelineae</taxon>
        <taxon>Camelina</taxon>
    </lineage>
</organism>
<dbReference type="RefSeq" id="XP_010449113.1">
    <property type="nucleotide sequence ID" value="XM_010450811.1"/>
</dbReference>
<keyword evidence="2" id="KW-1185">Reference proteome</keyword>
<reference evidence="2" key="1">
    <citation type="journal article" date="2014" name="Nat. Commun.">
        <title>The emerging biofuel crop Camelina sativa retains a highly undifferentiated hexaploid genome structure.</title>
        <authorList>
            <person name="Kagale S."/>
            <person name="Koh C."/>
            <person name="Nixon J."/>
            <person name="Bollina V."/>
            <person name="Clarke W.E."/>
            <person name="Tuteja R."/>
            <person name="Spillane C."/>
            <person name="Robinson S.J."/>
            <person name="Links M.G."/>
            <person name="Clarke C."/>
            <person name="Higgins E.E."/>
            <person name="Huebert T."/>
            <person name="Sharpe A.G."/>
            <person name="Parkin I.A."/>
        </authorList>
    </citation>
    <scope>NUCLEOTIDE SEQUENCE [LARGE SCALE GENOMIC DNA]</scope>
    <source>
        <strain evidence="2">cv. DH55</strain>
    </source>
</reference>
<dbReference type="Proteomes" id="UP000694864">
    <property type="component" value="Chromosome 12"/>
</dbReference>
<evidence type="ECO:0000256" key="1">
    <source>
        <dbReference type="SAM" id="MobiDB-lite"/>
    </source>
</evidence>
<protein>
    <submittedName>
        <fullName evidence="3">Uncharacterized protein LOC104731433</fullName>
    </submittedName>
</protein>
<gene>
    <name evidence="3" type="primary">LOC104731433</name>
</gene>
<reference evidence="3" key="2">
    <citation type="submission" date="2025-08" db="UniProtKB">
        <authorList>
            <consortium name="RefSeq"/>
        </authorList>
    </citation>
    <scope>IDENTIFICATION</scope>
    <source>
        <tissue evidence="3">Leaf</tissue>
    </source>
</reference>
<sequence length="253" mass="28264">MIRFARSKPKIELLGYDFLQKCYASGTPKGKAKLKTGQPLKRNKLTIKKGGGSSGGGGGEEAGKGKGRISDEKQKLYDQCINAPCPVRYLRPKDIEREAKREKLGLISKARQREIEIQKKSGYKMGVTITTTTEPIRIGTPGLDYISLGIFMEDELPKYKVTVEDGKRLAKEYSRVLMREHRAKRVAETNLLKLRKAAVEALPEHLKKSALVRDLTPFPAIRGIATLTPPIEGYLEKIMNAANKRNSGKEKLR</sequence>
<feature type="compositionally biased region" description="Gly residues" evidence="1">
    <location>
        <begin position="49"/>
        <end position="60"/>
    </location>
</feature>
<name>A0ABM0V0T2_CAMSA</name>
<dbReference type="GeneID" id="104731433"/>
<dbReference type="PANTHER" id="PTHR13359">
    <property type="entry name" value="39S RIBOSOMAL PROTEIN L40, MITOCHONDRIAL"/>
    <property type="match status" value="1"/>
</dbReference>
<evidence type="ECO:0000313" key="2">
    <source>
        <dbReference type="Proteomes" id="UP000694864"/>
    </source>
</evidence>
<accession>A0ABM0V0T2</accession>